<feature type="compositionally biased region" description="Basic residues" evidence="1">
    <location>
        <begin position="27"/>
        <end position="41"/>
    </location>
</feature>
<protein>
    <submittedName>
        <fullName evidence="2">Uncharacterized protein</fullName>
    </submittedName>
</protein>
<name>A0A0A9ACA0_ARUDO</name>
<proteinExistence type="predicted"/>
<accession>A0A0A9ACA0</accession>
<sequence>MHTRQYSRKNYVTGRQPGLGLLPTSTMRRRRARPSRQRRRV</sequence>
<dbReference type="EMBL" id="GBRH01250342">
    <property type="protein sequence ID" value="JAD47553.1"/>
    <property type="molecule type" value="Transcribed_RNA"/>
</dbReference>
<reference evidence="2" key="2">
    <citation type="journal article" date="2015" name="Data Brief">
        <title>Shoot transcriptome of the giant reed, Arundo donax.</title>
        <authorList>
            <person name="Barrero R.A."/>
            <person name="Guerrero F.D."/>
            <person name="Moolhuijzen P."/>
            <person name="Goolsby J.A."/>
            <person name="Tidwell J."/>
            <person name="Bellgard S.E."/>
            <person name="Bellgard M.I."/>
        </authorList>
    </citation>
    <scope>NUCLEOTIDE SEQUENCE</scope>
    <source>
        <tissue evidence="2">Shoot tissue taken approximately 20 cm above the soil surface</tissue>
    </source>
</reference>
<reference evidence="2" key="1">
    <citation type="submission" date="2014-09" db="EMBL/GenBank/DDBJ databases">
        <authorList>
            <person name="Magalhaes I.L.F."/>
            <person name="Oliveira U."/>
            <person name="Santos F.R."/>
            <person name="Vidigal T.H.D.A."/>
            <person name="Brescovit A.D."/>
            <person name="Santos A.J."/>
        </authorList>
    </citation>
    <scope>NUCLEOTIDE SEQUENCE</scope>
    <source>
        <tissue evidence="2">Shoot tissue taken approximately 20 cm above the soil surface</tissue>
    </source>
</reference>
<dbReference type="AlphaFoldDB" id="A0A0A9ACA0"/>
<feature type="region of interest" description="Disordered" evidence="1">
    <location>
        <begin position="1"/>
        <end position="41"/>
    </location>
</feature>
<organism evidence="2">
    <name type="scientific">Arundo donax</name>
    <name type="common">Giant reed</name>
    <name type="synonym">Donax arundinaceus</name>
    <dbReference type="NCBI Taxonomy" id="35708"/>
    <lineage>
        <taxon>Eukaryota</taxon>
        <taxon>Viridiplantae</taxon>
        <taxon>Streptophyta</taxon>
        <taxon>Embryophyta</taxon>
        <taxon>Tracheophyta</taxon>
        <taxon>Spermatophyta</taxon>
        <taxon>Magnoliopsida</taxon>
        <taxon>Liliopsida</taxon>
        <taxon>Poales</taxon>
        <taxon>Poaceae</taxon>
        <taxon>PACMAD clade</taxon>
        <taxon>Arundinoideae</taxon>
        <taxon>Arundineae</taxon>
        <taxon>Arundo</taxon>
    </lineage>
</organism>
<evidence type="ECO:0000313" key="2">
    <source>
        <dbReference type="EMBL" id="JAD47553.1"/>
    </source>
</evidence>
<evidence type="ECO:0000256" key="1">
    <source>
        <dbReference type="SAM" id="MobiDB-lite"/>
    </source>
</evidence>